<dbReference type="NCBIfam" id="TIGR00711">
    <property type="entry name" value="efflux_EmrB"/>
    <property type="match status" value="1"/>
</dbReference>
<feature type="transmembrane region" description="Helical" evidence="8">
    <location>
        <begin position="489"/>
        <end position="507"/>
    </location>
</feature>
<dbReference type="PANTHER" id="PTHR23501:SF197">
    <property type="entry name" value="COMD"/>
    <property type="match status" value="1"/>
</dbReference>
<feature type="transmembrane region" description="Helical" evidence="8">
    <location>
        <begin position="404"/>
        <end position="425"/>
    </location>
</feature>
<feature type="transmembrane region" description="Helical" evidence="8">
    <location>
        <begin position="336"/>
        <end position="355"/>
    </location>
</feature>
<feature type="transmembrane region" description="Helical" evidence="8">
    <location>
        <begin position="272"/>
        <end position="295"/>
    </location>
</feature>
<dbReference type="PROSITE" id="PS50850">
    <property type="entry name" value="MFS"/>
    <property type="match status" value="1"/>
</dbReference>
<dbReference type="GO" id="GO:0005886">
    <property type="term" value="C:plasma membrane"/>
    <property type="evidence" value="ECO:0007669"/>
    <property type="project" value="UniProtKB-SubCell"/>
</dbReference>
<feature type="transmembrane region" description="Helical" evidence="8">
    <location>
        <begin position="169"/>
        <end position="189"/>
    </location>
</feature>
<dbReference type="GO" id="GO:0022857">
    <property type="term" value="F:transmembrane transporter activity"/>
    <property type="evidence" value="ECO:0007669"/>
    <property type="project" value="InterPro"/>
</dbReference>
<sequence>MTPPPAGPLPARQFYALLAGLMLTMLLAALDQTIVGTALPTIVGSLGGLDQYAWVVTAYLVAATASTPLYGKMSDIYGRRPVLLFAIGVFLLGSLLAGISQNMLQLVIFRGVQGLGAGGLMTLAFTVVSDVVSPRDRGRYQGFFGAVFGTSSVAGPLLGGWLADVDWRWIFYINLPTGIAAMIVIARVLRLVDTPRRPHRIDYVGAVLMVTSVVCLLLATSWGGEQYPWDSGVIIGLFVAGAVLAVAFVFAQTRAAEPILPLRLFRRGTFSLANIGSFTLGVAMFGGIIYVPMYLQLVRGYSPTDSGLMMLPMMLGVVFTSIVSGRLISHIGRYKWFIVAGAVLSTAGLALFTGLHTDTPLWQTFTFMAVLGIGLGMFMQPLVLAVQNSVAPSDLGAGTSTATFFRSLGGSFGVAAMGAVMTAQVDRSLRESLPSALAQLPPEEAAAFAAQQEAAGGDALLQDPTTILAFPAPLREAVQQAFVTALDHIFLIAAVVAALAVVVALLLPDEELRHQVGATARPGDGTAVP</sequence>
<proteinExistence type="inferred from homology"/>
<dbReference type="InterPro" id="IPR020846">
    <property type="entry name" value="MFS_dom"/>
</dbReference>
<evidence type="ECO:0000259" key="9">
    <source>
        <dbReference type="PROSITE" id="PS50850"/>
    </source>
</evidence>
<comment type="caution">
    <text evidence="10">The sequence shown here is derived from an EMBL/GenBank/DDBJ whole genome shotgun (WGS) entry which is preliminary data.</text>
</comment>
<feature type="transmembrane region" description="Helical" evidence="8">
    <location>
        <begin position="307"/>
        <end position="329"/>
    </location>
</feature>
<feature type="transmembrane region" description="Helical" evidence="8">
    <location>
        <begin position="51"/>
        <end position="70"/>
    </location>
</feature>
<keyword evidence="3" id="KW-0813">Transport</keyword>
<keyword evidence="7 8" id="KW-0472">Membrane</keyword>
<dbReference type="InterPro" id="IPR011701">
    <property type="entry name" value="MFS"/>
</dbReference>
<gene>
    <name evidence="10" type="ORF">LX16_2659</name>
</gene>
<evidence type="ECO:0000256" key="1">
    <source>
        <dbReference type="ARBA" id="ARBA00004651"/>
    </source>
</evidence>
<reference evidence="10 11" key="1">
    <citation type="journal article" date="2013" name="Stand. Genomic Sci.">
        <title>Genomic Encyclopedia of Type Strains, Phase I: The one thousand microbial genomes (KMG-I) project.</title>
        <authorList>
            <person name="Kyrpides N.C."/>
            <person name="Woyke T."/>
            <person name="Eisen J.A."/>
            <person name="Garrity G."/>
            <person name="Lilburn T.G."/>
            <person name="Beck B.J."/>
            <person name="Whitman W.B."/>
            <person name="Hugenholtz P."/>
            <person name="Klenk H.P."/>
        </authorList>
    </citation>
    <scope>NUCLEOTIDE SEQUENCE [LARGE SCALE GENOMIC DNA]</scope>
    <source>
        <strain evidence="10 11">DSM 45044</strain>
    </source>
</reference>
<dbReference type="OrthoDB" id="7375466at2"/>
<keyword evidence="6 8" id="KW-1133">Transmembrane helix</keyword>
<dbReference type="Gene3D" id="1.20.1720.10">
    <property type="entry name" value="Multidrug resistance protein D"/>
    <property type="match status" value="1"/>
</dbReference>
<feature type="transmembrane region" description="Helical" evidence="8">
    <location>
        <begin position="201"/>
        <end position="220"/>
    </location>
</feature>
<evidence type="ECO:0000256" key="4">
    <source>
        <dbReference type="ARBA" id="ARBA00022475"/>
    </source>
</evidence>
<keyword evidence="5 8" id="KW-0812">Transmembrane</keyword>
<feature type="transmembrane region" description="Helical" evidence="8">
    <location>
        <begin position="107"/>
        <end position="128"/>
    </location>
</feature>
<organism evidence="10 11">
    <name type="scientific">Stackebrandtia albiflava</name>
    <dbReference type="NCBI Taxonomy" id="406432"/>
    <lineage>
        <taxon>Bacteria</taxon>
        <taxon>Bacillati</taxon>
        <taxon>Actinomycetota</taxon>
        <taxon>Actinomycetes</taxon>
        <taxon>Glycomycetales</taxon>
        <taxon>Glycomycetaceae</taxon>
        <taxon>Stackebrandtia</taxon>
    </lineage>
</organism>
<dbReference type="FunFam" id="1.20.1720.10:FF:000004">
    <property type="entry name" value="EmrB/QacA family drug resistance transporter"/>
    <property type="match status" value="1"/>
</dbReference>
<dbReference type="AlphaFoldDB" id="A0A562V232"/>
<evidence type="ECO:0000313" key="11">
    <source>
        <dbReference type="Proteomes" id="UP000321617"/>
    </source>
</evidence>
<name>A0A562V232_9ACTN</name>
<evidence type="ECO:0000256" key="6">
    <source>
        <dbReference type="ARBA" id="ARBA00022989"/>
    </source>
</evidence>
<feature type="transmembrane region" description="Helical" evidence="8">
    <location>
        <begin position="140"/>
        <end position="163"/>
    </location>
</feature>
<evidence type="ECO:0000256" key="8">
    <source>
        <dbReference type="SAM" id="Phobius"/>
    </source>
</evidence>
<dbReference type="Proteomes" id="UP000321617">
    <property type="component" value="Unassembled WGS sequence"/>
</dbReference>
<feature type="transmembrane region" description="Helical" evidence="8">
    <location>
        <begin position="82"/>
        <end position="101"/>
    </location>
</feature>
<protein>
    <submittedName>
        <fullName evidence="10">EmrB/QacA subfamily drug resistance transporter</fullName>
    </submittedName>
</protein>
<dbReference type="Pfam" id="PF07690">
    <property type="entry name" value="MFS_1"/>
    <property type="match status" value="1"/>
</dbReference>
<dbReference type="InterPro" id="IPR004638">
    <property type="entry name" value="EmrB-like"/>
</dbReference>
<dbReference type="CDD" id="cd17502">
    <property type="entry name" value="MFS_Azr1_MDR_like"/>
    <property type="match status" value="1"/>
</dbReference>
<feature type="transmembrane region" description="Helical" evidence="8">
    <location>
        <begin position="361"/>
        <end position="384"/>
    </location>
</feature>
<evidence type="ECO:0000313" key="10">
    <source>
        <dbReference type="EMBL" id="TWJ11921.1"/>
    </source>
</evidence>
<feature type="transmembrane region" description="Helical" evidence="8">
    <location>
        <begin position="232"/>
        <end position="251"/>
    </location>
</feature>
<dbReference type="Gene3D" id="1.20.1250.20">
    <property type="entry name" value="MFS general substrate transporter like domains"/>
    <property type="match status" value="1"/>
</dbReference>
<dbReference type="PANTHER" id="PTHR23501">
    <property type="entry name" value="MAJOR FACILITATOR SUPERFAMILY"/>
    <property type="match status" value="1"/>
</dbReference>
<evidence type="ECO:0000256" key="2">
    <source>
        <dbReference type="ARBA" id="ARBA00007520"/>
    </source>
</evidence>
<dbReference type="PRINTS" id="PR01036">
    <property type="entry name" value="TCRTETB"/>
</dbReference>
<dbReference type="RefSeq" id="WP_147138625.1">
    <property type="nucleotide sequence ID" value="NZ_BAABIJ010000002.1"/>
</dbReference>
<evidence type="ECO:0000256" key="3">
    <source>
        <dbReference type="ARBA" id="ARBA00022448"/>
    </source>
</evidence>
<dbReference type="SUPFAM" id="SSF103473">
    <property type="entry name" value="MFS general substrate transporter"/>
    <property type="match status" value="1"/>
</dbReference>
<feature type="domain" description="Major facilitator superfamily (MFS) profile" evidence="9">
    <location>
        <begin position="17"/>
        <end position="512"/>
    </location>
</feature>
<comment type="similarity">
    <text evidence="2">Belongs to the major facilitator superfamily. TCR/Tet family.</text>
</comment>
<evidence type="ECO:0000256" key="7">
    <source>
        <dbReference type="ARBA" id="ARBA00023136"/>
    </source>
</evidence>
<dbReference type="InterPro" id="IPR036259">
    <property type="entry name" value="MFS_trans_sf"/>
</dbReference>
<comment type="subcellular location">
    <subcellularLocation>
        <location evidence="1">Cell membrane</location>
        <topology evidence="1">Multi-pass membrane protein</topology>
    </subcellularLocation>
</comment>
<dbReference type="EMBL" id="VLLL01000006">
    <property type="protein sequence ID" value="TWJ11921.1"/>
    <property type="molecule type" value="Genomic_DNA"/>
</dbReference>
<keyword evidence="11" id="KW-1185">Reference proteome</keyword>
<accession>A0A562V232</accession>
<keyword evidence="4" id="KW-1003">Cell membrane</keyword>
<feature type="transmembrane region" description="Helical" evidence="8">
    <location>
        <begin position="14"/>
        <end position="39"/>
    </location>
</feature>
<evidence type="ECO:0000256" key="5">
    <source>
        <dbReference type="ARBA" id="ARBA00022692"/>
    </source>
</evidence>